<dbReference type="AlphaFoldDB" id="A0A9J5YU07"/>
<sequence>MPLAIARTHGQSRAVKMGLAHGAGPTLPVIGVGLGYDLSSPFKIRAYKSCPYKPLALEA</sequence>
<comment type="caution">
    <text evidence="1">The sequence shown here is derived from an EMBL/GenBank/DDBJ whole genome shotgun (WGS) entry which is preliminary data.</text>
</comment>
<reference evidence="1 2" key="1">
    <citation type="submission" date="2020-09" db="EMBL/GenBank/DDBJ databases">
        <title>De no assembly of potato wild relative species, Solanum commersonii.</title>
        <authorList>
            <person name="Cho K."/>
        </authorList>
    </citation>
    <scope>NUCLEOTIDE SEQUENCE [LARGE SCALE GENOMIC DNA]</scope>
    <source>
        <strain evidence="1">LZ3.2</strain>
        <tissue evidence="1">Leaf</tissue>
    </source>
</reference>
<dbReference type="EMBL" id="JACXVP010000005">
    <property type="protein sequence ID" value="KAG5604251.1"/>
    <property type="molecule type" value="Genomic_DNA"/>
</dbReference>
<keyword evidence="2" id="KW-1185">Reference proteome</keyword>
<dbReference type="Proteomes" id="UP000824120">
    <property type="component" value="Chromosome 5"/>
</dbReference>
<gene>
    <name evidence="1" type="ORF">H5410_025743</name>
</gene>
<name>A0A9J5YU07_SOLCO</name>
<protein>
    <submittedName>
        <fullName evidence="1">Uncharacterized protein</fullName>
    </submittedName>
</protein>
<evidence type="ECO:0000313" key="2">
    <source>
        <dbReference type="Proteomes" id="UP000824120"/>
    </source>
</evidence>
<organism evidence="1 2">
    <name type="scientific">Solanum commersonii</name>
    <name type="common">Commerson's wild potato</name>
    <name type="synonym">Commerson's nightshade</name>
    <dbReference type="NCBI Taxonomy" id="4109"/>
    <lineage>
        <taxon>Eukaryota</taxon>
        <taxon>Viridiplantae</taxon>
        <taxon>Streptophyta</taxon>
        <taxon>Embryophyta</taxon>
        <taxon>Tracheophyta</taxon>
        <taxon>Spermatophyta</taxon>
        <taxon>Magnoliopsida</taxon>
        <taxon>eudicotyledons</taxon>
        <taxon>Gunneridae</taxon>
        <taxon>Pentapetalae</taxon>
        <taxon>asterids</taxon>
        <taxon>lamiids</taxon>
        <taxon>Solanales</taxon>
        <taxon>Solanaceae</taxon>
        <taxon>Solanoideae</taxon>
        <taxon>Solaneae</taxon>
        <taxon>Solanum</taxon>
    </lineage>
</organism>
<evidence type="ECO:0000313" key="1">
    <source>
        <dbReference type="EMBL" id="KAG5604251.1"/>
    </source>
</evidence>
<accession>A0A9J5YU07</accession>
<proteinExistence type="predicted"/>